<sequence>MKTRELLTVEQREYFYEVPEHMDEREILRYYTISDEELQIINKQRGAANRLGFAIQIAYLRFPGRPLSTNEKVPDFIVHTIAKQLRILPSAIENYARERDTTRREHLSKIRNTLGFRTFTLKEYRELARWLLPMAMKTDQGHLLVEALITEMRKRKIILPAIYAVEHVAWAVRERAHRKIFKQLTRNLTSSQCKQLDKLLSVGKGYKFSYISWLRQPSGVVSVKKFPQDYGSNRVYPNIKFTFRERQRSASESIATDGT</sequence>
<comment type="caution">
    <text evidence="2">The sequence shown here is derived from an EMBL/GenBank/DDBJ whole genome shotgun (WGS) entry which is preliminary data.</text>
</comment>
<dbReference type="AlphaFoldDB" id="A0A9W5R5M1"/>
<organism evidence="2 3">
    <name type="scientific">Bacillus cereus VD184</name>
    <dbReference type="NCBI Taxonomy" id="1053242"/>
    <lineage>
        <taxon>Bacteria</taxon>
        <taxon>Bacillati</taxon>
        <taxon>Bacillota</taxon>
        <taxon>Bacilli</taxon>
        <taxon>Bacillales</taxon>
        <taxon>Bacillaceae</taxon>
        <taxon>Bacillus</taxon>
        <taxon>Bacillus cereus group</taxon>
    </lineage>
</organism>
<gene>
    <name evidence="2" type="ORF">IKC_05770</name>
</gene>
<feature type="domain" description="DUF4158" evidence="1">
    <location>
        <begin position="6"/>
        <end position="172"/>
    </location>
</feature>
<dbReference type="InterPro" id="IPR025296">
    <property type="entry name" value="DUF4158"/>
</dbReference>
<dbReference type="EMBL" id="AHFK01000051">
    <property type="protein sequence ID" value="EOQ09371.1"/>
    <property type="molecule type" value="Genomic_DNA"/>
</dbReference>
<proteinExistence type="predicted"/>
<reference evidence="2 3" key="1">
    <citation type="submission" date="2012-12" db="EMBL/GenBank/DDBJ databases">
        <title>The Genome Sequence of Bacillus cereus VD184.</title>
        <authorList>
            <consortium name="The Broad Institute Genome Sequencing Platform"/>
            <consortium name="The Broad Institute Genome Sequencing Center for Infectious Disease"/>
            <person name="Feldgarden M."/>
            <person name="Van der Auwera G.A."/>
            <person name="Mahillon J."/>
            <person name="Duprez V."/>
            <person name="Timmery S."/>
            <person name="Mattelet C."/>
            <person name="Dierick K."/>
            <person name="Sun M."/>
            <person name="Yu Z."/>
            <person name="Zhu L."/>
            <person name="Hu X."/>
            <person name="Shank E.B."/>
            <person name="Swiecicka I."/>
            <person name="Hansen B.M."/>
            <person name="Andrup L."/>
            <person name="Walker B."/>
            <person name="Young S.K."/>
            <person name="Zeng Q."/>
            <person name="Gargeya S."/>
            <person name="Fitzgerald M."/>
            <person name="Haas B."/>
            <person name="Abouelleil A."/>
            <person name="Alvarado L."/>
            <person name="Arachchi H.M."/>
            <person name="Berlin A.M."/>
            <person name="Chapman S.B."/>
            <person name="Dewar J."/>
            <person name="Goldberg J."/>
            <person name="Griggs A."/>
            <person name="Gujja S."/>
            <person name="Hansen M."/>
            <person name="Howarth C."/>
            <person name="Imamovic A."/>
            <person name="Larimer J."/>
            <person name="McCowan C."/>
            <person name="Murphy C."/>
            <person name="Neiman D."/>
            <person name="Pearson M."/>
            <person name="Priest M."/>
            <person name="Roberts A."/>
            <person name="Saif S."/>
            <person name="Shea T."/>
            <person name="Sisk P."/>
            <person name="Sykes S."/>
            <person name="Wortman J."/>
            <person name="Nusbaum C."/>
            <person name="Birren B."/>
        </authorList>
    </citation>
    <scope>NUCLEOTIDE SEQUENCE [LARGE SCALE GENOMIC DNA]</scope>
    <source>
        <strain evidence="2 3">VD184</strain>
    </source>
</reference>
<dbReference type="Pfam" id="PF13700">
    <property type="entry name" value="DUF4158"/>
    <property type="match status" value="1"/>
</dbReference>
<evidence type="ECO:0000313" key="2">
    <source>
        <dbReference type="EMBL" id="EOQ09371.1"/>
    </source>
</evidence>
<evidence type="ECO:0000259" key="1">
    <source>
        <dbReference type="Pfam" id="PF13700"/>
    </source>
</evidence>
<evidence type="ECO:0000313" key="3">
    <source>
        <dbReference type="Proteomes" id="UP000014028"/>
    </source>
</evidence>
<name>A0A9W5R5M1_BACCE</name>
<dbReference type="Proteomes" id="UP000014028">
    <property type="component" value="Unassembled WGS sequence"/>
</dbReference>
<protein>
    <recommendedName>
        <fullName evidence="1">DUF4158 domain-containing protein</fullName>
    </recommendedName>
</protein>
<accession>A0A9W5R5M1</accession>